<evidence type="ECO:0000313" key="3">
    <source>
        <dbReference type="EMBL" id="RST98315.1"/>
    </source>
</evidence>
<dbReference type="OrthoDB" id="2242521at2"/>
<accession>A0A429ZWX1</accession>
<name>A0A429ZWX1_9ENTE</name>
<dbReference type="InterPro" id="IPR041401">
    <property type="entry name" value="TseB-like_dom"/>
</dbReference>
<feature type="domain" description="Cell wall elongation regulator TseB-like" evidence="2">
    <location>
        <begin position="41"/>
        <end position="85"/>
    </location>
</feature>
<evidence type="ECO:0000256" key="1">
    <source>
        <dbReference type="SAM" id="Phobius"/>
    </source>
</evidence>
<keyword evidence="1" id="KW-0472">Membrane</keyword>
<dbReference type="SUPFAM" id="SSF54403">
    <property type="entry name" value="Cystatin/monellin"/>
    <property type="match status" value="2"/>
</dbReference>
<dbReference type="AlphaFoldDB" id="A0A429ZWX1"/>
<organism evidence="3 4">
    <name type="scientific">Vagococcus vulneris</name>
    <dbReference type="NCBI Taxonomy" id="1977869"/>
    <lineage>
        <taxon>Bacteria</taxon>
        <taxon>Bacillati</taxon>
        <taxon>Bacillota</taxon>
        <taxon>Bacilli</taxon>
        <taxon>Lactobacillales</taxon>
        <taxon>Enterococcaceae</taxon>
        <taxon>Vagococcus</taxon>
    </lineage>
</organism>
<dbReference type="Pfam" id="PF17881">
    <property type="entry name" value="TseB"/>
    <property type="match status" value="1"/>
</dbReference>
<evidence type="ECO:0000259" key="2">
    <source>
        <dbReference type="Pfam" id="PF17881"/>
    </source>
</evidence>
<feature type="transmembrane region" description="Helical" evidence="1">
    <location>
        <begin position="12"/>
        <end position="31"/>
    </location>
</feature>
<proteinExistence type="predicted"/>
<keyword evidence="1" id="KW-1133">Transmembrane helix</keyword>
<comment type="caution">
    <text evidence="3">The sequence shown here is derived from an EMBL/GenBank/DDBJ whole genome shotgun (WGS) entry which is preliminary data.</text>
</comment>
<dbReference type="InterPro" id="IPR046350">
    <property type="entry name" value="Cystatin_sf"/>
</dbReference>
<evidence type="ECO:0000313" key="4">
    <source>
        <dbReference type="Proteomes" id="UP000287857"/>
    </source>
</evidence>
<sequence>MKKRKQEKVLKIITSVIIIFIVGSFLIIWAGNRPLRKARSEARQVAAEIAGIQRMNDFYWFTREKTYFTVLGTDEKGNNLTVFIPDDGSEAVIMNQDKGTTEDEVIRSILEKNSSDHVKKVSLGIQKGKPVWEIVTSSKEHGLTYYLVDYSDLKIVEEIKNV</sequence>
<protein>
    <recommendedName>
        <fullName evidence="2">Cell wall elongation regulator TseB-like domain-containing protein</fullName>
    </recommendedName>
</protein>
<reference evidence="3 4" key="1">
    <citation type="submission" date="2017-05" db="EMBL/GenBank/DDBJ databases">
        <title>Vagococcus spp. assemblies.</title>
        <authorList>
            <person name="Gulvik C.A."/>
        </authorList>
    </citation>
    <scope>NUCLEOTIDE SEQUENCE [LARGE SCALE GENOMIC DNA]</scope>
    <source>
        <strain evidence="3 4">SS1995</strain>
    </source>
</reference>
<dbReference type="Gene3D" id="3.10.450.40">
    <property type="match status" value="2"/>
</dbReference>
<keyword evidence="1" id="KW-0812">Transmembrane</keyword>
<dbReference type="EMBL" id="NGJS01000011">
    <property type="protein sequence ID" value="RST98315.1"/>
    <property type="molecule type" value="Genomic_DNA"/>
</dbReference>
<keyword evidence="4" id="KW-1185">Reference proteome</keyword>
<gene>
    <name evidence="3" type="ORF">CBF37_08375</name>
</gene>
<dbReference type="RefSeq" id="WP_125984294.1">
    <property type="nucleotide sequence ID" value="NZ_NGJS01000011.1"/>
</dbReference>
<dbReference type="Proteomes" id="UP000287857">
    <property type="component" value="Unassembled WGS sequence"/>
</dbReference>